<gene>
    <name evidence="1" type="ORF">WN48_02242</name>
</gene>
<dbReference type="OrthoDB" id="10067964at2759"/>
<accession>A0A310SG01</accession>
<evidence type="ECO:0000313" key="2">
    <source>
        <dbReference type="Proteomes" id="UP000250275"/>
    </source>
</evidence>
<name>A0A310SG01_9HYME</name>
<evidence type="ECO:0000313" key="1">
    <source>
        <dbReference type="EMBL" id="OAD57351.1"/>
    </source>
</evidence>
<sequence length="234" mass="26411">MMENLVKGLELESRDIGMCLSSTGQRLTTASGVDKANTEVTMRTRTGVLTSCVAFLYLVGIVGKSVLAIEETPASPMNYNSMLNSMGFDEPVPEKRAYTYVSEYKRLPVYNFGIGKRWIDTSDNKRGREYSFGLGKRTRQYSFGLGKRDNLDYPARLSLDYFPDSLASHSQETMDDFHEEKRGRQPYSFGLGKRAVHFNAGQPVGSPKMPNLLTQRYHFGLGKRMPEDEEDSLQ</sequence>
<protein>
    <recommendedName>
        <fullName evidence="3">Allatostatin</fullName>
    </recommendedName>
</protein>
<evidence type="ECO:0008006" key="3">
    <source>
        <dbReference type="Google" id="ProtNLM"/>
    </source>
</evidence>
<reference evidence="1 2" key="1">
    <citation type="submission" date="2015-07" db="EMBL/GenBank/DDBJ databases">
        <title>The genome of Eufriesea mexicana.</title>
        <authorList>
            <person name="Pan H."/>
            <person name="Kapheim K."/>
        </authorList>
    </citation>
    <scope>NUCLEOTIDE SEQUENCE [LARGE SCALE GENOMIC DNA]</scope>
    <source>
        <strain evidence="1">0111107269</strain>
        <tissue evidence="1">Whole body</tissue>
    </source>
</reference>
<dbReference type="Proteomes" id="UP000250275">
    <property type="component" value="Unassembled WGS sequence"/>
</dbReference>
<keyword evidence="2" id="KW-1185">Reference proteome</keyword>
<organism evidence="1 2">
    <name type="scientific">Eufriesea mexicana</name>
    <dbReference type="NCBI Taxonomy" id="516756"/>
    <lineage>
        <taxon>Eukaryota</taxon>
        <taxon>Metazoa</taxon>
        <taxon>Ecdysozoa</taxon>
        <taxon>Arthropoda</taxon>
        <taxon>Hexapoda</taxon>
        <taxon>Insecta</taxon>
        <taxon>Pterygota</taxon>
        <taxon>Neoptera</taxon>
        <taxon>Endopterygota</taxon>
        <taxon>Hymenoptera</taxon>
        <taxon>Apocrita</taxon>
        <taxon>Aculeata</taxon>
        <taxon>Apoidea</taxon>
        <taxon>Anthophila</taxon>
        <taxon>Apidae</taxon>
        <taxon>Eufriesea</taxon>
    </lineage>
</organism>
<proteinExistence type="predicted"/>
<dbReference type="EMBL" id="KQ761601">
    <property type="protein sequence ID" value="OAD57351.1"/>
    <property type="molecule type" value="Genomic_DNA"/>
</dbReference>
<dbReference type="AlphaFoldDB" id="A0A310SG01"/>